<gene>
    <name evidence="2" type="ORF">GCM10011529_26960</name>
</gene>
<organism evidence="2 3">
    <name type="scientific">Sandarakinorhabdus glacialis</name>
    <dbReference type="NCBI Taxonomy" id="1614636"/>
    <lineage>
        <taxon>Bacteria</taxon>
        <taxon>Pseudomonadati</taxon>
        <taxon>Pseudomonadota</taxon>
        <taxon>Alphaproteobacteria</taxon>
        <taxon>Sphingomonadales</taxon>
        <taxon>Sphingosinicellaceae</taxon>
        <taxon>Sandarakinorhabdus</taxon>
    </lineage>
</organism>
<protein>
    <recommendedName>
        <fullName evidence="4">DUF885 domain-containing protein</fullName>
    </recommendedName>
</protein>
<dbReference type="AlphaFoldDB" id="A0A917EAG7"/>
<evidence type="ECO:0000313" key="2">
    <source>
        <dbReference type="EMBL" id="GGE19056.1"/>
    </source>
</evidence>
<evidence type="ECO:0000313" key="3">
    <source>
        <dbReference type="Proteomes" id="UP000635071"/>
    </source>
</evidence>
<dbReference type="EMBL" id="BMJM01000011">
    <property type="protein sequence ID" value="GGE19056.1"/>
    <property type="molecule type" value="Genomic_DNA"/>
</dbReference>
<dbReference type="RefSeq" id="WP_188763602.1">
    <property type="nucleotide sequence ID" value="NZ_BMJM01000011.1"/>
</dbReference>
<reference evidence="2" key="2">
    <citation type="submission" date="2020-09" db="EMBL/GenBank/DDBJ databases">
        <authorList>
            <person name="Sun Q."/>
            <person name="Zhou Y."/>
        </authorList>
    </citation>
    <scope>NUCLEOTIDE SEQUENCE</scope>
    <source>
        <strain evidence="2">CGMCC 1.15519</strain>
    </source>
</reference>
<name>A0A917EAG7_9SPHN</name>
<proteinExistence type="predicted"/>
<accession>A0A917EAG7</accession>
<dbReference type="PANTHER" id="PTHR33361:SF2">
    <property type="entry name" value="DUF885 DOMAIN-CONTAINING PROTEIN"/>
    <property type="match status" value="1"/>
</dbReference>
<sequence length="613" mass="65650">MLEYSTSRRALLGGAATAAAFIAIPGIARAATATPAGNPQLAATLKSIAEALLQRSPEQATLLGADIGPNAVLATRFSDITPAGEAADRRVYADARTKLAAIPRASLQGSDINNYDSAAWAMNIAGEGAAFPFGFTSSSGGTPYVVSQQNGTYNQAAEFLDSYHRVENATGAAAYISRLNQVAGMLDEETRRIVADAGKGVIPPDFIISNILGQQAQMRGVPAAQSRFVTSIAARTKKLGLPDPSAGATKTVESQIYPALDRQMAALKGLKANSDAGVWKFSDGEAYYQFLLKSQTTTSLSAAEIHKTGWEQNRAIEAEMDKILRSQGFTKGSVGERTAALTTDPRFIRPDTDAGRAAILGLVQGHIDAIRPLLPRVSKLGLKAETQVKRVPIDIQDGAALGYMNFASPDGKRPAIYYINLKSMTSWPTWTLASLTAHEAVPGHAWQGAFLAEHPEIVSPLAQLMGFNAFTEGWALYAEQLVDELGLYENDPFGRLGYFQAQRFRAVRLIVDTGLHSMRWTRDKAIDTMAAETGRDRGAVTSEIDRYCASPGQACGYKIGHNEIIKQRTRAKAALGAKWDVRDFNDALVSSGGVPLDALPGVVDRMVAGIERS</sequence>
<dbReference type="Pfam" id="PF05960">
    <property type="entry name" value="DUF885"/>
    <property type="match status" value="1"/>
</dbReference>
<feature type="chain" id="PRO_5038009482" description="DUF885 domain-containing protein" evidence="1">
    <location>
        <begin position="31"/>
        <end position="613"/>
    </location>
</feature>
<dbReference type="Proteomes" id="UP000635071">
    <property type="component" value="Unassembled WGS sequence"/>
</dbReference>
<keyword evidence="1" id="KW-0732">Signal</keyword>
<feature type="signal peptide" evidence="1">
    <location>
        <begin position="1"/>
        <end position="30"/>
    </location>
</feature>
<comment type="caution">
    <text evidence="2">The sequence shown here is derived from an EMBL/GenBank/DDBJ whole genome shotgun (WGS) entry which is preliminary data.</text>
</comment>
<dbReference type="InterPro" id="IPR006311">
    <property type="entry name" value="TAT_signal"/>
</dbReference>
<dbReference type="InterPro" id="IPR010281">
    <property type="entry name" value="DUF885"/>
</dbReference>
<dbReference type="PROSITE" id="PS51318">
    <property type="entry name" value="TAT"/>
    <property type="match status" value="1"/>
</dbReference>
<evidence type="ECO:0008006" key="4">
    <source>
        <dbReference type="Google" id="ProtNLM"/>
    </source>
</evidence>
<reference evidence="2" key="1">
    <citation type="journal article" date="2014" name="Int. J. Syst. Evol. Microbiol.">
        <title>Complete genome sequence of Corynebacterium casei LMG S-19264T (=DSM 44701T), isolated from a smear-ripened cheese.</title>
        <authorList>
            <consortium name="US DOE Joint Genome Institute (JGI-PGF)"/>
            <person name="Walter F."/>
            <person name="Albersmeier A."/>
            <person name="Kalinowski J."/>
            <person name="Ruckert C."/>
        </authorList>
    </citation>
    <scope>NUCLEOTIDE SEQUENCE</scope>
    <source>
        <strain evidence="2">CGMCC 1.15519</strain>
    </source>
</reference>
<keyword evidence="3" id="KW-1185">Reference proteome</keyword>
<evidence type="ECO:0000256" key="1">
    <source>
        <dbReference type="SAM" id="SignalP"/>
    </source>
</evidence>
<dbReference type="PANTHER" id="PTHR33361">
    <property type="entry name" value="GLR0591 PROTEIN"/>
    <property type="match status" value="1"/>
</dbReference>